<dbReference type="GO" id="GO:0046677">
    <property type="term" value="P:response to antibiotic"/>
    <property type="evidence" value="ECO:0007669"/>
    <property type="project" value="UniProtKB-ARBA"/>
</dbReference>
<gene>
    <name evidence="12" type="ORF">EH243_14440</name>
</gene>
<dbReference type="OrthoDB" id="9800613at2"/>
<dbReference type="Gene3D" id="2.40.50.100">
    <property type="match status" value="1"/>
</dbReference>
<evidence type="ECO:0000256" key="4">
    <source>
        <dbReference type="ARBA" id="ARBA00022475"/>
    </source>
</evidence>
<feature type="transmembrane region" description="Helical" evidence="9">
    <location>
        <begin position="20"/>
        <end position="40"/>
    </location>
</feature>
<keyword evidence="13" id="KW-1185">Reference proteome</keyword>
<dbReference type="SUPFAM" id="SSF111369">
    <property type="entry name" value="HlyD-like secretion proteins"/>
    <property type="match status" value="2"/>
</dbReference>
<protein>
    <submittedName>
        <fullName evidence="12">HlyD family efflux transporter periplasmic adaptor subunit</fullName>
    </submittedName>
</protein>
<evidence type="ECO:0000256" key="1">
    <source>
        <dbReference type="ARBA" id="ARBA00004383"/>
    </source>
</evidence>
<sequence length="401" mass="43468">MNESDPQVETRPASAKRSRLILLSGLFFIVLVIGGAVFAYEHLYGRFYEETADAYVDGNRVQIGSGINGTVIRINADDGDYVEQGQVLVELDPSDTTIALEQAKADLAATVREVRGLFSSVDNFRAQLATRQLELQQARSDFKRRDKLAAAGVLSEEIMSHSRDALGEAENALISARQQLSSTLALVEGTTIATHPKVQAATAKLHQAFINHGRTHLIAPVSGYVAQRSVQPGARVTTGQALMAVIPLDQVWIEANFKETQMSQMQIGQAVEVTADLYGSDVHYQGRVESLGVGTGGAFALLPAQNASGNWIKIVQRVPVRIGLQAEELQAHPLRLGMSTKVEVDLHQQDGEVLASRADHSARYATDIYANLLQEADELAAQLIRANSETTQNDSAVSQVK</sequence>
<evidence type="ECO:0000256" key="8">
    <source>
        <dbReference type="ARBA" id="ARBA00023136"/>
    </source>
</evidence>
<evidence type="ECO:0000256" key="5">
    <source>
        <dbReference type="ARBA" id="ARBA00022519"/>
    </source>
</evidence>
<comment type="caution">
    <text evidence="12">The sequence shown here is derived from an EMBL/GenBank/DDBJ whole genome shotgun (WGS) entry which is preliminary data.</text>
</comment>
<keyword evidence="7 9" id="KW-1133">Transmembrane helix</keyword>
<evidence type="ECO:0000313" key="13">
    <source>
        <dbReference type="Proteomes" id="UP000283087"/>
    </source>
</evidence>
<feature type="domain" description="p-hydroxybenzoic acid efflux pump subunit AaeA-like beta-barrel" evidence="11">
    <location>
        <begin position="252"/>
        <end position="344"/>
    </location>
</feature>
<accession>A0A430KNI6</accession>
<keyword evidence="3" id="KW-0813">Transport</keyword>
<evidence type="ECO:0000259" key="11">
    <source>
        <dbReference type="Pfam" id="PF25963"/>
    </source>
</evidence>
<dbReference type="Pfam" id="PF25963">
    <property type="entry name" value="Beta-barrel_AAEA"/>
    <property type="match status" value="1"/>
</dbReference>
<keyword evidence="6 9" id="KW-0812">Transmembrane</keyword>
<keyword evidence="8 9" id="KW-0472">Membrane</keyword>
<dbReference type="Gene3D" id="2.40.30.170">
    <property type="match status" value="1"/>
</dbReference>
<dbReference type="RefSeq" id="WP_126159375.1">
    <property type="nucleotide sequence ID" value="NZ_RQXW01000014.1"/>
</dbReference>
<dbReference type="InterPro" id="IPR058634">
    <property type="entry name" value="AaeA-lik-b-barrel"/>
</dbReference>
<dbReference type="Proteomes" id="UP000283087">
    <property type="component" value="Unassembled WGS sequence"/>
</dbReference>
<evidence type="ECO:0000256" key="3">
    <source>
        <dbReference type="ARBA" id="ARBA00022448"/>
    </source>
</evidence>
<keyword evidence="4" id="KW-1003">Cell membrane</keyword>
<keyword evidence="5" id="KW-0997">Cell inner membrane</keyword>
<dbReference type="GO" id="GO:0005886">
    <property type="term" value="C:plasma membrane"/>
    <property type="evidence" value="ECO:0007669"/>
    <property type="project" value="UniProtKB-SubCell"/>
</dbReference>
<dbReference type="FunFam" id="2.40.30.170:FF:000003">
    <property type="entry name" value="Multidrug resistance protein A"/>
    <property type="match status" value="1"/>
</dbReference>
<evidence type="ECO:0000256" key="7">
    <source>
        <dbReference type="ARBA" id="ARBA00022989"/>
    </source>
</evidence>
<dbReference type="GO" id="GO:0015721">
    <property type="term" value="P:bile acid and bile salt transport"/>
    <property type="evidence" value="ECO:0007669"/>
    <property type="project" value="UniProtKB-ARBA"/>
</dbReference>
<dbReference type="PANTHER" id="PTHR30386">
    <property type="entry name" value="MEMBRANE FUSION SUBUNIT OF EMRAB-TOLC MULTIDRUG EFFLUX PUMP"/>
    <property type="match status" value="1"/>
</dbReference>
<dbReference type="Gene3D" id="1.10.287.470">
    <property type="entry name" value="Helix hairpin bin"/>
    <property type="match status" value="1"/>
</dbReference>
<feature type="domain" description="Multidrug export protein EmrA/FarA alpha-helical hairpin" evidence="10">
    <location>
        <begin position="95"/>
        <end position="215"/>
    </location>
</feature>
<name>A0A430KNI6_9GAMM</name>
<evidence type="ECO:0000256" key="9">
    <source>
        <dbReference type="SAM" id="Phobius"/>
    </source>
</evidence>
<dbReference type="Pfam" id="PF25885">
    <property type="entry name" value="HH_EMRA"/>
    <property type="match status" value="1"/>
</dbReference>
<evidence type="ECO:0000313" key="12">
    <source>
        <dbReference type="EMBL" id="RTE65058.1"/>
    </source>
</evidence>
<dbReference type="AlphaFoldDB" id="A0A430KNI6"/>
<evidence type="ECO:0000259" key="10">
    <source>
        <dbReference type="Pfam" id="PF25885"/>
    </source>
</evidence>
<dbReference type="InterPro" id="IPR050739">
    <property type="entry name" value="MFP"/>
</dbReference>
<reference evidence="12 13" key="1">
    <citation type="submission" date="2018-11" db="EMBL/GenBank/DDBJ databases">
        <title>The draft genome sequence of Amphritea opalescens ANRC-JH13T.</title>
        <authorList>
            <person name="Fang Z."/>
            <person name="Zhang Y."/>
            <person name="Han X."/>
        </authorList>
    </citation>
    <scope>NUCLEOTIDE SEQUENCE [LARGE SCALE GENOMIC DNA]</scope>
    <source>
        <strain evidence="12 13">ANRC-JH13</strain>
    </source>
</reference>
<dbReference type="GO" id="GO:1990961">
    <property type="term" value="P:xenobiotic detoxification by transmembrane export across the plasma membrane"/>
    <property type="evidence" value="ECO:0007669"/>
    <property type="project" value="UniProtKB-ARBA"/>
</dbReference>
<proteinExistence type="inferred from homology"/>
<comment type="similarity">
    <text evidence="2">Belongs to the membrane fusion protein (MFP) (TC 8.A.1) family.</text>
</comment>
<comment type="subcellular location">
    <subcellularLocation>
        <location evidence="1">Cell inner membrane</location>
        <topology evidence="1">Single-pass membrane protein</topology>
        <orientation evidence="1">Periplasmic side</orientation>
    </subcellularLocation>
</comment>
<dbReference type="EMBL" id="RQXW01000014">
    <property type="protein sequence ID" value="RTE65058.1"/>
    <property type="molecule type" value="Genomic_DNA"/>
</dbReference>
<evidence type="ECO:0000256" key="2">
    <source>
        <dbReference type="ARBA" id="ARBA00009477"/>
    </source>
</evidence>
<dbReference type="PANTHER" id="PTHR30386:SF19">
    <property type="entry name" value="MULTIDRUG EXPORT PROTEIN EMRA-RELATED"/>
    <property type="match status" value="1"/>
</dbReference>
<dbReference type="InterPro" id="IPR058633">
    <property type="entry name" value="EmrA/FarA_HH"/>
</dbReference>
<organism evidence="12 13">
    <name type="scientific">Amphritea opalescens</name>
    <dbReference type="NCBI Taxonomy" id="2490544"/>
    <lineage>
        <taxon>Bacteria</taxon>
        <taxon>Pseudomonadati</taxon>
        <taxon>Pseudomonadota</taxon>
        <taxon>Gammaproteobacteria</taxon>
        <taxon>Oceanospirillales</taxon>
        <taxon>Oceanospirillaceae</taxon>
        <taxon>Amphritea</taxon>
    </lineage>
</organism>
<evidence type="ECO:0000256" key="6">
    <source>
        <dbReference type="ARBA" id="ARBA00022692"/>
    </source>
</evidence>